<proteinExistence type="inferred from homology"/>
<name>A0A917H8Q5_9BACT</name>
<dbReference type="NCBIfam" id="TIGR00357">
    <property type="entry name" value="peptide-methionine (R)-S-oxide reductase MsrB"/>
    <property type="match status" value="1"/>
</dbReference>
<evidence type="ECO:0000256" key="5">
    <source>
        <dbReference type="ARBA" id="ARBA00048488"/>
    </source>
</evidence>
<dbReference type="GO" id="GO:0006979">
    <property type="term" value="P:response to oxidative stress"/>
    <property type="evidence" value="ECO:0007669"/>
    <property type="project" value="InterPro"/>
</dbReference>
<dbReference type="Gene3D" id="2.170.150.20">
    <property type="entry name" value="Peptide methionine sulfoxide reductase"/>
    <property type="match status" value="1"/>
</dbReference>
<dbReference type="EC" id="1.8.4.12" evidence="6"/>
<feature type="domain" description="MsrB" evidence="7">
    <location>
        <begin position="73"/>
        <end position="195"/>
    </location>
</feature>
<dbReference type="GO" id="GO:0030091">
    <property type="term" value="P:protein repair"/>
    <property type="evidence" value="ECO:0007669"/>
    <property type="project" value="InterPro"/>
</dbReference>
<feature type="binding site" evidence="6">
    <location>
        <position position="112"/>
    </location>
    <ligand>
        <name>Zn(2+)</name>
        <dbReference type="ChEBI" id="CHEBI:29105"/>
    </ligand>
</feature>
<dbReference type="RefSeq" id="WP_188553287.1">
    <property type="nucleotide sequence ID" value="NZ_BMGT01000002.1"/>
</dbReference>
<evidence type="ECO:0000313" key="8">
    <source>
        <dbReference type="EMBL" id="GGG71230.1"/>
    </source>
</evidence>
<evidence type="ECO:0000259" key="7">
    <source>
        <dbReference type="PROSITE" id="PS51790"/>
    </source>
</evidence>
<keyword evidence="2 6" id="KW-0479">Metal-binding</keyword>
<reference evidence="8" key="2">
    <citation type="submission" date="2020-09" db="EMBL/GenBank/DDBJ databases">
        <authorList>
            <person name="Sun Q."/>
            <person name="Zhou Y."/>
        </authorList>
    </citation>
    <scope>NUCLEOTIDE SEQUENCE</scope>
    <source>
        <strain evidence="8">CGMCC 1.12997</strain>
    </source>
</reference>
<evidence type="ECO:0000256" key="6">
    <source>
        <dbReference type="HAMAP-Rule" id="MF_01400"/>
    </source>
</evidence>
<dbReference type="Proteomes" id="UP000647241">
    <property type="component" value="Unassembled WGS sequence"/>
</dbReference>
<dbReference type="SUPFAM" id="SSF51316">
    <property type="entry name" value="Mss4-like"/>
    <property type="match status" value="1"/>
</dbReference>
<comment type="similarity">
    <text evidence="1 6">Belongs to the MsrB Met sulfoxide reductase family.</text>
</comment>
<feature type="binding site" evidence="6">
    <location>
        <position position="164"/>
    </location>
    <ligand>
        <name>Zn(2+)</name>
        <dbReference type="ChEBI" id="CHEBI:29105"/>
    </ligand>
</feature>
<dbReference type="PROSITE" id="PS51318">
    <property type="entry name" value="TAT"/>
    <property type="match status" value="1"/>
</dbReference>
<dbReference type="PANTHER" id="PTHR10173:SF52">
    <property type="entry name" value="METHIONINE-R-SULFOXIDE REDUCTASE B1"/>
    <property type="match status" value="1"/>
</dbReference>
<feature type="binding site" evidence="6">
    <location>
        <position position="161"/>
    </location>
    <ligand>
        <name>Zn(2+)</name>
        <dbReference type="ChEBI" id="CHEBI:29105"/>
    </ligand>
</feature>
<dbReference type="PANTHER" id="PTHR10173">
    <property type="entry name" value="METHIONINE SULFOXIDE REDUCTASE"/>
    <property type="match status" value="1"/>
</dbReference>
<dbReference type="InterPro" id="IPR002579">
    <property type="entry name" value="Met_Sox_Rdtase_MsrB_dom"/>
</dbReference>
<accession>A0A917H8Q5</accession>
<feature type="active site" description="Nucleophile" evidence="6">
    <location>
        <position position="184"/>
    </location>
</feature>
<dbReference type="InterPro" id="IPR028427">
    <property type="entry name" value="Met_Sox_Rdtase_MsrB"/>
</dbReference>
<feature type="binding site" evidence="6">
    <location>
        <position position="115"/>
    </location>
    <ligand>
        <name>Zn(2+)</name>
        <dbReference type="ChEBI" id="CHEBI:29105"/>
    </ligand>
</feature>
<comment type="caution">
    <text evidence="8">The sequence shown here is derived from an EMBL/GenBank/DDBJ whole genome shotgun (WGS) entry which is preliminary data.</text>
</comment>
<dbReference type="FunFam" id="2.170.150.20:FF:000001">
    <property type="entry name" value="Peptide methionine sulfoxide reductase MsrB"/>
    <property type="match status" value="1"/>
</dbReference>
<comment type="catalytic activity">
    <reaction evidence="5 6">
        <text>L-methionyl-[protein] + [thioredoxin]-disulfide + H2O = L-methionyl-(R)-S-oxide-[protein] + [thioredoxin]-dithiol</text>
        <dbReference type="Rhea" id="RHEA:24164"/>
        <dbReference type="Rhea" id="RHEA-COMP:10698"/>
        <dbReference type="Rhea" id="RHEA-COMP:10700"/>
        <dbReference type="Rhea" id="RHEA-COMP:12313"/>
        <dbReference type="Rhea" id="RHEA-COMP:12314"/>
        <dbReference type="ChEBI" id="CHEBI:15377"/>
        <dbReference type="ChEBI" id="CHEBI:16044"/>
        <dbReference type="ChEBI" id="CHEBI:29950"/>
        <dbReference type="ChEBI" id="CHEBI:45764"/>
        <dbReference type="ChEBI" id="CHEBI:50058"/>
        <dbReference type="EC" id="1.8.4.12"/>
    </reaction>
</comment>
<dbReference type="InterPro" id="IPR011057">
    <property type="entry name" value="Mss4-like_sf"/>
</dbReference>
<dbReference type="HAMAP" id="MF_01400">
    <property type="entry name" value="MsrB"/>
    <property type="match status" value="1"/>
</dbReference>
<dbReference type="GO" id="GO:0008270">
    <property type="term" value="F:zinc ion binding"/>
    <property type="evidence" value="ECO:0007669"/>
    <property type="project" value="UniProtKB-UniRule"/>
</dbReference>
<protein>
    <recommendedName>
        <fullName evidence="6">Peptide methionine sulfoxide reductase MsrB</fullName>
        <ecNumber evidence="6">1.8.4.12</ecNumber>
    </recommendedName>
    <alternativeName>
        <fullName evidence="6">Peptide-methionine (R)-S-oxide reductase</fullName>
    </alternativeName>
</protein>
<gene>
    <name evidence="6" type="primary">msrB</name>
    <name evidence="8" type="ORF">GCM10011585_11800</name>
</gene>
<dbReference type="GO" id="GO:0033743">
    <property type="term" value="F:peptide-methionine (R)-S-oxide reductase activity"/>
    <property type="evidence" value="ECO:0007669"/>
    <property type="project" value="UniProtKB-UniRule"/>
</dbReference>
<dbReference type="InterPro" id="IPR006311">
    <property type="entry name" value="TAT_signal"/>
</dbReference>
<keyword evidence="9" id="KW-1185">Reference proteome</keyword>
<evidence type="ECO:0000256" key="3">
    <source>
        <dbReference type="ARBA" id="ARBA00022833"/>
    </source>
</evidence>
<dbReference type="AlphaFoldDB" id="A0A917H8Q5"/>
<evidence type="ECO:0000256" key="1">
    <source>
        <dbReference type="ARBA" id="ARBA00007174"/>
    </source>
</evidence>
<evidence type="ECO:0000313" key="9">
    <source>
        <dbReference type="Proteomes" id="UP000647241"/>
    </source>
</evidence>
<dbReference type="Pfam" id="PF01641">
    <property type="entry name" value="SelR"/>
    <property type="match status" value="1"/>
</dbReference>
<keyword evidence="3 6" id="KW-0862">Zinc</keyword>
<evidence type="ECO:0000256" key="2">
    <source>
        <dbReference type="ARBA" id="ARBA00022723"/>
    </source>
</evidence>
<organism evidence="8 9">
    <name type="scientific">Edaphobacter dinghuensis</name>
    <dbReference type="NCBI Taxonomy" id="1560005"/>
    <lineage>
        <taxon>Bacteria</taxon>
        <taxon>Pseudomonadati</taxon>
        <taxon>Acidobacteriota</taxon>
        <taxon>Terriglobia</taxon>
        <taxon>Terriglobales</taxon>
        <taxon>Acidobacteriaceae</taxon>
        <taxon>Edaphobacter</taxon>
    </lineage>
</organism>
<comment type="cofactor">
    <cofactor evidence="6">
        <name>Zn(2+)</name>
        <dbReference type="ChEBI" id="CHEBI:29105"/>
    </cofactor>
    <text evidence="6">Binds 1 zinc ion per subunit. The zinc ion is important for the structural integrity of the protein.</text>
</comment>
<reference evidence="8" key="1">
    <citation type="journal article" date="2014" name="Int. J. Syst. Evol. Microbiol.">
        <title>Complete genome sequence of Corynebacterium casei LMG S-19264T (=DSM 44701T), isolated from a smear-ripened cheese.</title>
        <authorList>
            <consortium name="US DOE Joint Genome Institute (JGI-PGF)"/>
            <person name="Walter F."/>
            <person name="Albersmeier A."/>
            <person name="Kalinowski J."/>
            <person name="Ruckert C."/>
        </authorList>
    </citation>
    <scope>NUCLEOTIDE SEQUENCE</scope>
    <source>
        <strain evidence="8">CGMCC 1.12997</strain>
    </source>
</reference>
<evidence type="ECO:0000256" key="4">
    <source>
        <dbReference type="ARBA" id="ARBA00023002"/>
    </source>
</evidence>
<dbReference type="GO" id="GO:0005737">
    <property type="term" value="C:cytoplasm"/>
    <property type="evidence" value="ECO:0007669"/>
    <property type="project" value="TreeGrafter"/>
</dbReference>
<sequence length="195" mass="21672">MTNKRMDEPGILTRRAFVLAGSAAAAVAAFSFRDNTARVEAKSATPKEVKIVQFSDSGQREDVVTEPMVVKTDAEWKQLLSPDSFEVTRRAGTERAFSGQYWNNHDKGLYRCICCNTALFSSDTKFESGTGWPSFWQPIAKENVRESTDLSLGMARTAVSCRLCDSHLGHVFDDGPKPTGLRYCMNSLSLRFIKA</sequence>
<dbReference type="EMBL" id="BMGT01000002">
    <property type="protein sequence ID" value="GGG71230.1"/>
    <property type="molecule type" value="Genomic_DNA"/>
</dbReference>
<dbReference type="PROSITE" id="PS51790">
    <property type="entry name" value="MSRB"/>
    <property type="match status" value="1"/>
</dbReference>
<keyword evidence="4 6" id="KW-0560">Oxidoreductase</keyword>